<evidence type="ECO:0000313" key="2">
    <source>
        <dbReference type="Proteomes" id="UP000233517"/>
    </source>
</evidence>
<reference evidence="1 2" key="1">
    <citation type="journal article" date="2017" name="ISME J.">
        <title>Potential for microbial H2 and metal transformations associated with novel bacteria and archaea in deep terrestrial subsurface sediments.</title>
        <authorList>
            <person name="Hernsdorf A.W."/>
            <person name="Amano Y."/>
            <person name="Miyakawa K."/>
            <person name="Ise K."/>
            <person name="Suzuki Y."/>
            <person name="Anantharaman K."/>
            <person name="Probst A."/>
            <person name="Burstein D."/>
            <person name="Thomas B.C."/>
            <person name="Banfield J.F."/>
        </authorList>
    </citation>
    <scope>NUCLEOTIDE SEQUENCE [LARGE SCALE GENOMIC DNA]</scope>
    <source>
        <strain evidence="1">HGW-Falkowbacteria-1</strain>
    </source>
</reference>
<dbReference type="EMBL" id="PHAI01000003">
    <property type="protein sequence ID" value="PKM91086.1"/>
    <property type="molecule type" value="Genomic_DNA"/>
</dbReference>
<protein>
    <submittedName>
        <fullName evidence="1">Uncharacterized protein</fullName>
    </submittedName>
</protein>
<dbReference type="Proteomes" id="UP000233517">
    <property type="component" value="Unassembled WGS sequence"/>
</dbReference>
<comment type="caution">
    <text evidence="1">The sequence shown here is derived from an EMBL/GenBank/DDBJ whole genome shotgun (WGS) entry which is preliminary data.</text>
</comment>
<organism evidence="1 2">
    <name type="scientific">Candidatus Falkowbacteria bacterium HGW-Falkowbacteria-1</name>
    <dbReference type="NCBI Taxonomy" id="2013768"/>
    <lineage>
        <taxon>Bacteria</taxon>
        <taxon>Candidatus Falkowiibacteriota</taxon>
    </lineage>
</organism>
<gene>
    <name evidence="1" type="ORF">CVU82_03455</name>
</gene>
<proteinExistence type="predicted"/>
<evidence type="ECO:0000313" key="1">
    <source>
        <dbReference type="EMBL" id="PKM91086.1"/>
    </source>
</evidence>
<sequence length="393" mass="45934">MENKSLQFLQKLKSLPEEVNIYFSSDINSKIIEELADKYNLELDLVHDILIDFFIFDFQIEKLYKNISDKIINKNDSNNFVCDFLGKLFLPVGPFIDFKVEEEIKKYKGQVDVYKKYIDDFNDLIDDENFDNLGDFLEGFENDFDENEEERMSAYFLEKNLVEILENNDPSASQKVNGSLLYLLINKSDSLSKFTRAFLINQEKLTKNLLIIEGKKEDPTIANWVKSFVKENGSDLFNNIILAKYLTSSINCLSIDNDERKLVRKTLRLYRNLIFFPDSMKNIPMEEWEIIPVDKDSVYSDDSMAKLRKASFSQEALKQKDKEKEIRPSESLVGGSLKISYENIKTEQTKKFENNTTDIEKIKELELMLGKYSGKNLERKAIENEIKKLKKTK</sequence>
<name>A0A2N2E8S9_9BACT</name>
<dbReference type="AlphaFoldDB" id="A0A2N2E8S9"/>
<accession>A0A2N2E8S9</accession>